<dbReference type="SUPFAM" id="SSF63825">
    <property type="entry name" value="YWTD domain"/>
    <property type="match status" value="1"/>
</dbReference>
<sequence>MIDSSKASDFHWDHEVCEFFETVKYLGGQRTRNFLRGPGFHGTGRGGKKQFTTFADFNLCGPSHNVSNRCKAGYTTDSGIIKPHLQSFHVFSSHPKADINYLVSSDQVQVIGVSLTMDGTALKPGLEFDTRQKRIIGLTYKVDWNYVCDNPVPKPEEIKANLITSAEVTFMTSVDNSSTMPVGVHYHPKSVSGQDILSQMLGMAKTVQACDRCLNKQPAKNHIVTHNTSLCNSTKCDRCLQMKAVCQECQRKGHLSYLPALRSCESCLEESVQCRKVAVLAVVTDCEECNKQALLEIQKMSENNTMPPELLLLTPLPDVVHIDKIVYFAAAKSPHCNGGLYCFDIESSEVTNVLGNMTDNCREIKKVARFKETLVFTDVGGRQVKRYNPTTKEIETLAGDGCEGAQDGTEKSCSFVQVHGVCSVSDSVFTTDAAAGKIKLLTGLSGTTDFLKHLGILYDTFGITCKAATSQPITPEQVIQNLNTVDGYIKATVMNVKETNNLKENSTTNGPQGTVSQKTQTSIELLLNGVKSLVSKVTVVNPSYKDTIDWKTLLTTIVENLHAVSHFKHETFDVLQYATDFGTISKESLKRITKWGRNTSRIHLHTTQCHRLGWRSRTYST</sequence>
<dbReference type="InterPro" id="IPR011042">
    <property type="entry name" value="6-blade_b-propeller_TolB-like"/>
</dbReference>
<evidence type="ECO:0000313" key="2">
    <source>
        <dbReference type="Proteomes" id="UP001159405"/>
    </source>
</evidence>
<gene>
    <name evidence="1" type="ORF">PLOB_00011989</name>
</gene>
<dbReference type="Proteomes" id="UP001159405">
    <property type="component" value="Unassembled WGS sequence"/>
</dbReference>
<dbReference type="EMBL" id="CALNXK010000165">
    <property type="protein sequence ID" value="CAH3171603.1"/>
    <property type="molecule type" value="Genomic_DNA"/>
</dbReference>
<reference evidence="1 2" key="1">
    <citation type="submission" date="2022-05" db="EMBL/GenBank/DDBJ databases">
        <authorList>
            <consortium name="Genoscope - CEA"/>
            <person name="William W."/>
        </authorList>
    </citation>
    <scope>NUCLEOTIDE SEQUENCE [LARGE SCALE GENOMIC DNA]</scope>
</reference>
<comment type="caution">
    <text evidence="1">The sequence shown here is derived from an EMBL/GenBank/DDBJ whole genome shotgun (WGS) entry which is preliminary data.</text>
</comment>
<protein>
    <submittedName>
        <fullName evidence="1">Uncharacterized protein</fullName>
    </submittedName>
</protein>
<organism evidence="1 2">
    <name type="scientific">Porites lobata</name>
    <dbReference type="NCBI Taxonomy" id="104759"/>
    <lineage>
        <taxon>Eukaryota</taxon>
        <taxon>Metazoa</taxon>
        <taxon>Cnidaria</taxon>
        <taxon>Anthozoa</taxon>
        <taxon>Hexacorallia</taxon>
        <taxon>Scleractinia</taxon>
        <taxon>Fungiina</taxon>
        <taxon>Poritidae</taxon>
        <taxon>Porites</taxon>
    </lineage>
</organism>
<keyword evidence="2" id="KW-1185">Reference proteome</keyword>
<dbReference type="Gene3D" id="2.120.10.30">
    <property type="entry name" value="TolB, C-terminal domain"/>
    <property type="match status" value="1"/>
</dbReference>
<name>A0ABN8QX46_9CNID</name>
<proteinExistence type="predicted"/>
<accession>A0ABN8QX46</accession>
<evidence type="ECO:0000313" key="1">
    <source>
        <dbReference type="EMBL" id="CAH3171603.1"/>
    </source>
</evidence>